<gene>
    <name evidence="1" type="ORF">H2200_007095</name>
</gene>
<name>A0AA38X762_9EURO</name>
<dbReference type="EMBL" id="JAPDRK010000010">
    <property type="protein sequence ID" value="KAJ9608107.1"/>
    <property type="molecule type" value="Genomic_DNA"/>
</dbReference>
<reference evidence="1" key="1">
    <citation type="submission" date="2022-10" db="EMBL/GenBank/DDBJ databases">
        <title>Culturing micro-colonial fungi from biological soil crusts in the Mojave desert and describing Neophaeococcomyces mojavensis, and introducing the new genera and species Taxawa tesnikishii.</title>
        <authorList>
            <person name="Kurbessoian T."/>
            <person name="Stajich J.E."/>
        </authorList>
    </citation>
    <scope>NUCLEOTIDE SEQUENCE</scope>
    <source>
        <strain evidence="1">TK_41</strain>
    </source>
</reference>
<accession>A0AA38X762</accession>
<dbReference type="AlphaFoldDB" id="A0AA38X762"/>
<organism evidence="1 2">
    <name type="scientific">Cladophialophora chaetospira</name>
    <dbReference type="NCBI Taxonomy" id="386627"/>
    <lineage>
        <taxon>Eukaryota</taxon>
        <taxon>Fungi</taxon>
        <taxon>Dikarya</taxon>
        <taxon>Ascomycota</taxon>
        <taxon>Pezizomycotina</taxon>
        <taxon>Eurotiomycetes</taxon>
        <taxon>Chaetothyriomycetidae</taxon>
        <taxon>Chaetothyriales</taxon>
        <taxon>Herpotrichiellaceae</taxon>
        <taxon>Cladophialophora</taxon>
    </lineage>
</organism>
<proteinExistence type="predicted"/>
<dbReference type="Proteomes" id="UP001172673">
    <property type="component" value="Unassembled WGS sequence"/>
</dbReference>
<evidence type="ECO:0000313" key="2">
    <source>
        <dbReference type="Proteomes" id="UP001172673"/>
    </source>
</evidence>
<sequence>MPTDYGTWVIDEVGDCHVCNVRGLLQDLWTEQNEHGEKVVYGSLYLPVWLPDVTLQDGKKIPGIHKHLDYLHLVRVKLGSPGGNSYSTISVKQLASGLDEVVRAEVFQVQVGKETPATWEVWRDDDGGSPQLLAKHHKNGRFEGLVVVSIPTLNEQQRNAQKLQDLLGVINELQNFM</sequence>
<protein>
    <submittedName>
        <fullName evidence="1">Uncharacterized protein</fullName>
    </submittedName>
</protein>
<evidence type="ECO:0000313" key="1">
    <source>
        <dbReference type="EMBL" id="KAJ9608107.1"/>
    </source>
</evidence>
<keyword evidence="2" id="KW-1185">Reference proteome</keyword>
<comment type="caution">
    <text evidence="1">The sequence shown here is derived from an EMBL/GenBank/DDBJ whole genome shotgun (WGS) entry which is preliminary data.</text>
</comment>